<evidence type="ECO:0000256" key="1">
    <source>
        <dbReference type="SAM" id="Phobius"/>
    </source>
</evidence>
<dbReference type="RefSeq" id="YP_009126473.1">
    <property type="nucleotide sequence ID" value="NC_026609.1"/>
</dbReference>
<keyword evidence="1" id="KW-0472">Membrane</keyword>
<accession>A0A0A7DMZ5</accession>
<dbReference type="GeneID" id="23681234"/>
<dbReference type="EMBL" id="KM514685">
    <property type="protein sequence ID" value="AIS73889.1"/>
    <property type="molecule type" value="Genomic_DNA"/>
</dbReference>
<proteinExistence type="predicted"/>
<feature type="transmembrane region" description="Helical" evidence="1">
    <location>
        <begin position="111"/>
        <end position="129"/>
    </location>
</feature>
<feature type="transmembrane region" description="Helical" evidence="1">
    <location>
        <begin position="16"/>
        <end position="33"/>
    </location>
</feature>
<keyword evidence="1" id="KW-0812">Transmembrane</keyword>
<feature type="transmembrane region" description="Helical" evidence="1">
    <location>
        <begin position="78"/>
        <end position="99"/>
    </location>
</feature>
<protein>
    <submittedName>
        <fullName evidence="2">Uncharacterized protein</fullName>
    </submittedName>
</protein>
<organism evidence="2 3">
    <name type="scientific">Lactobacillus phage Ldl1</name>
    <dbReference type="NCBI Taxonomy" id="1552735"/>
    <lineage>
        <taxon>Viruses</taxon>
        <taxon>Duplodnaviria</taxon>
        <taxon>Heunggongvirae</taxon>
        <taxon>Uroviricota</taxon>
        <taxon>Caudoviricetes</taxon>
        <taxon>Tybeckvirinae</taxon>
        <taxon>Lidleunavirus</taxon>
        <taxon>Lidleunavirus Ldl1</taxon>
    </lineage>
</organism>
<evidence type="ECO:0000313" key="3">
    <source>
        <dbReference type="Proteomes" id="UP000030928"/>
    </source>
</evidence>
<name>A0A0A7DMZ5_9CAUD</name>
<keyword evidence="3" id="KW-1185">Reference proteome</keyword>
<dbReference type="Proteomes" id="UP000030928">
    <property type="component" value="Segment"/>
</dbReference>
<dbReference type="KEGG" id="vg:23681234"/>
<feature type="transmembrane region" description="Helical" evidence="1">
    <location>
        <begin position="53"/>
        <end position="71"/>
    </location>
</feature>
<gene>
    <name evidence="2" type="ORF">LDL_031</name>
</gene>
<sequence length="138" mass="15348">MKTFKSADSHVSRKELFVLGFVSFLVGFALLIYRHFFFFPPVDVILSIFNSEILDFLGASVGFLAMVCSCAAKLNVKVISCCVVFINMFLMFVSLTSLFHFLFANNDKPEMLITAVALFGMIAVGLEIARNLPSSKNK</sequence>
<evidence type="ECO:0000313" key="2">
    <source>
        <dbReference type="EMBL" id="AIS73889.1"/>
    </source>
</evidence>
<keyword evidence="1" id="KW-1133">Transmembrane helix</keyword>
<reference evidence="2 3" key="1">
    <citation type="journal article" date="2014" name="Appl. Environ. Microbiol.">
        <title>Genome and proteome analysis of bacteriophage Ldl1 reveals the existence of a novel phage group infecting Lactobacillus delbrueckii subsp. Lactis.</title>
        <authorList>
            <person name="Casey E."/>
            <person name="Mahony J."/>
            <person name="Neve H."/>
            <person name="Noben J.P."/>
            <person name="Bello F.D."/>
            <person name="van Sinderen D."/>
        </authorList>
    </citation>
    <scope>NUCLEOTIDE SEQUENCE [LARGE SCALE GENOMIC DNA]</scope>
    <source>
        <strain evidence="2">Ldl1</strain>
    </source>
</reference>